<evidence type="ECO:0000256" key="2">
    <source>
        <dbReference type="SAM" id="SignalP"/>
    </source>
</evidence>
<dbReference type="InterPro" id="IPR016179">
    <property type="entry name" value="Insulin-like"/>
</dbReference>
<feature type="chain" id="PRO_5035153140" description="Insulin-like domain-containing protein" evidence="2">
    <location>
        <begin position="26"/>
        <end position="124"/>
    </location>
</feature>
<sequence>MRTAGSMLVLPLLFLLVAVLPSIFSASIDQGVVRHGGSSHPWEQSIRLSKRSAVQLCGARLVEAVRSICKGELFSGHNRKRSVSTGLHLRRIRRSISDKCCKAACSISDLVRYCGGSRNSSSSS</sequence>
<proteinExistence type="inferred from homology"/>
<name>A0A8J2J8B9_9HEXA</name>
<dbReference type="InterPro" id="IPR022353">
    <property type="entry name" value="Insulin_CS"/>
</dbReference>
<keyword evidence="1" id="KW-0964">Secreted</keyword>
<evidence type="ECO:0000313" key="5">
    <source>
        <dbReference type="Proteomes" id="UP000708208"/>
    </source>
</evidence>
<keyword evidence="5" id="KW-1185">Reference proteome</keyword>
<gene>
    <name evidence="4" type="ORF">AFUS01_LOCUS3644</name>
</gene>
<reference evidence="4" key="1">
    <citation type="submission" date="2021-06" db="EMBL/GenBank/DDBJ databases">
        <authorList>
            <person name="Hodson N. C."/>
            <person name="Mongue J. A."/>
            <person name="Jaron S. K."/>
        </authorList>
    </citation>
    <scope>NUCLEOTIDE SEQUENCE</scope>
</reference>
<organism evidence="4 5">
    <name type="scientific">Allacma fusca</name>
    <dbReference type="NCBI Taxonomy" id="39272"/>
    <lineage>
        <taxon>Eukaryota</taxon>
        <taxon>Metazoa</taxon>
        <taxon>Ecdysozoa</taxon>
        <taxon>Arthropoda</taxon>
        <taxon>Hexapoda</taxon>
        <taxon>Collembola</taxon>
        <taxon>Symphypleona</taxon>
        <taxon>Sminthuridae</taxon>
        <taxon>Allacma</taxon>
    </lineage>
</organism>
<feature type="domain" description="Insulin-like" evidence="3">
    <location>
        <begin position="54"/>
        <end position="114"/>
    </location>
</feature>
<comment type="caution">
    <text evidence="4">The sequence shown here is derived from an EMBL/GenBank/DDBJ whole genome shotgun (WGS) entry which is preliminary data.</text>
</comment>
<dbReference type="PROSITE" id="PS00262">
    <property type="entry name" value="INSULIN"/>
    <property type="match status" value="1"/>
</dbReference>
<protein>
    <recommendedName>
        <fullName evidence="3">Insulin-like domain-containing protein</fullName>
    </recommendedName>
</protein>
<evidence type="ECO:0000259" key="3">
    <source>
        <dbReference type="SMART" id="SM00078"/>
    </source>
</evidence>
<dbReference type="GO" id="GO:0005576">
    <property type="term" value="C:extracellular region"/>
    <property type="evidence" value="ECO:0007669"/>
    <property type="project" value="UniProtKB-SubCell"/>
</dbReference>
<dbReference type="Proteomes" id="UP000708208">
    <property type="component" value="Unassembled WGS sequence"/>
</dbReference>
<comment type="subcellular location">
    <subcellularLocation>
        <location evidence="1">Secreted</location>
    </subcellularLocation>
</comment>
<keyword evidence="2" id="KW-0732">Signal</keyword>
<comment type="similarity">
    <text evidence="1">Belongs to the insulin family.</text>
</comment>
<feature type="signal peptide" evidence="2">
    <location>
        <begin position="1"/>
        <end position="25"/>
    </location>
</feature>
<dbReference type="GO" id="GO:0005179">
    <property type="term" value="F:hormone activity"/>
    <property type="evidence" value="ECO:0007669"/>
    <property type="project" value="InterPro"/>
</dbReference>
<dbReference type="SMART" id="SM00078">
    <property type="entry name" value="IlGF"/>
    <property type="match status" value="1"/>
</dbReference>
<accession>A0A8J2J8B9</accession>
<dbReference type="Pfam" id="PF00049">
    <property type="entry name" value="Insulin"/>
    <property type="match status" value="1"/>
</dbReference>
<dbReference type="AlphaFoldDB" id="A0A8J2J8B9"/>
<evidence type="ECO:0000313" key="4">
    <source>
        <dbReference type="EMBL" id="CAG7692338.1"/>
    </source>
</evidence>
<evidence type="ECO:0000256" key="1">
    <source>
        <dbReference type="RuleBase" id="RU000406"/>
    </source>
</evidence>
<dbReference type="EMBL" id="CAJVCH010021970">
    <property type="protein sequence ID" value="CAG7692338.1"/>
    <property type="molecule type" value="Genomic_DNA"/>
</dbReference>
<dbReference type="OrthoDB" id="10019596at2759"/>